<accession>A0A9D3S4W3</accession>
<dbReference type="AlphaFoldDB" id="A0A9D3S4W3"/>
<proteinExistence type="predicted"/>
<keyword evidence="2" id="KW-1185">Reference proteome</keyword>
<gene>
    <name evidence="1" type="ORF">ANANG_G00059040</name>
</gene>
<name>A0A9D3S4W3_ANGAN</name>
<evidence type="ECO:0000313" key="2">
    <source>
        <dbReference type="Proteomes" id="UP001044222"/>
    </source>
</evidence>
<dbReference type="Proteomes" id="UP001044222">
    <property type="component" value="Unassembled WGS sequence"/>
</dbReference>
<comment type="caution">
    <text evidence="1">The sequence shown here is derived from an EMBL/GenBank/DDBJ whole genome shotgun (WGS) entry which is preliminary data.</text>
</comment>
<organism evidence="1 2">
    <name type="scientific">Anguilla anguilla</name>
    <name type="common">European freshwater eel</name>
    <name type="synonym">Muraena anguilla</name>
    <dbReference type="NCBI Taxonomy" id="7936"/>
    <lineage>
        <taxon>Eukaryota</taxon>
        <taxon>Metazoa</taxon>
        <taxon>Chordata</taxon>
        <taxon>Craniata</taxon>
        <taxon>Vertebrata</taxon>
        <taxon>Euteleostomi</taxon>
        <taxon>Actinopterygii</taxon>
        <taxon>Neopterygii</taxon>
        <taxon>Teleostei</taxon>
        <taxon>Anguilliformes</taxon>
        <taxon>Anguillidae</taxon>
        <taxon>Anguilla</taxon>
    </lineage>
</organism>
<protein>
    <submittedName>
        <fullName evidence="1">Uncharacterized protein</fullName>
    </submittedName>
</protein>
<evidence type="ECO:0000313" key="1">
    <source>
        <dbReference type="EMBL" id="KAG5852116.1"/>
    </source>
</evidence>
<reference evidence="1" key="1">
    <citation type="submission" date="2021-01" db="EMBL/GenBank/DDBJ databases">
        <title>A chromosome-scale assembly of European eel, Anguilla anguilla.</title>
        <authorList>
            <person name="Henkel C."/>
            <person name="Jong-Raadsen S.A."/>
            <person name="Dufour S."/>
            <person name="Weltzien F.-A."/>
            <person name="Palstra A.P."/>
            <person name="Pelster B."/>
            <person name="Spaink H.P."/>
            <person name="Van Den Thillart G.E."/>
            <person name="Jansen H."/>
            <person name="Zahm M."/>
            <person name="Klopp C."/>
            <person name="Cedric C."/>
            <person name="Louis A."/>
            <person name="Berthelot C."/>
            <person name="Parey E."/>
            <person name="Roest Crollius H."/>
            <person name="Montfort J."/>
            <person name="Robinson-Rechavi M."/>
            <person name="Bucao C."/>
            <person name="Bouchez O."/>
            <person name="Gislard M."/>
            <person name="Lluch J."/>
            <person name="Milhes M."/>
            <person name="Lampietro C."/>
            <person name="Lopez Roques C."/>
            <person name="Donnadieu C."/>
            <person name="Braasch I."/>
            <person name="Desvignes T."/>
            <person name="Postlethwait J."/>
            <person name="Bobe J."/>
            <person name="Guiguen Y."/>
            <person name="Dirks R."/>
        </authorList>
    </citation>
    <scope>NUCLEOTIDE SEQUENCE</scope>
    <source>
        <strain evidence="1">Tag_6206</strain>
        <tissue evidence="1">Liver</tissue>
    </source>
</reference>
<dbReference type="EMBL" id="JAFIRN010000003">
    <property type="protein sequence ID" value="KAG5852116.1"/>
    <property type="molecule type" value="Genomic_DNA"/>
</dbReference>
<sequence>MSHPPFCLFPHPPFCGRIMWSHLLSFKWNEQLPEVSGLTNKSSSHLYSALSFKTSIWSVYKDLFRNLRIHSHKGLYACVQVWGEKYEGPSNPNKMLNIQDFCDVNCIYIIFITWKVSY</sequence>